<protein>
    <submittedName>
        <fullName evidence="1">Uncharacterized protein</fullName>
    </submittedName>
</protein>
<feature type="non-terminal residue" evidence="1">
    <location>
        <position position="57"/>
    </location>
</feature>
<proteinExistence type="predicted"/>
<dbReference type="Proteomes" id="UP000823775">
    <property type="component" value="Unassembled WGS sequence"/>
</dbReference>
<evidence type="ECO:0000313" key="2">
    <source>
        <dbReference type="Proteomes" id="UP000823775"/>
    </source>
</evidence>
<dbReference type="EMBL" id="JACEIK010001631">
    <property type="protein sequence ID" value="MCD7470932.1"/>
    <property type="molecule type" value="Genomic_DNA"/>
</dbReference>
<keyword evidence="2" id="KW-1185">Reference proteome</keyword>
<name>A0ABS8THE8_DATST</name>
<gene>
    <name evidence="1" type="ORF">HAX54_011170</name>
</gene>
<reference evidence="1 2" key="1">
    <citation type="journal article" date="2021" name="BMC Genomics">
        <title>Datura genome reveals duplications of psychoactive alkaloid biosynthetic genes and high mutation rate following tissue culture.</title>
        <authorList>
            <person name="Rajewski A."/>
            <person name="Carter-House D."/>
            <person name="Stajich J."/>
            <person name="Litt A."/>
        </authorList>
    </citation>
    <scope>NUCLEOTIDE SEQUENCE [LARGE SCALE GENOMIC DNA]</scope>
    <source>
        <strain evidence="1">AR-01</strain>
    </source>
</reference>
<evidence type="ECO:0000313" key="1">
    <source>
        <dbReference type="EMBL" id="MCD7470932.1"/>
    </source>
</evidence>
<sequence>DTTRASNSSVRPKGLCTLTERCVTYKLVLSYAIQASQGARIIMKRLRGYTMLIEKYE</sequence>
<accession>A0ABS8THE8</accession>
<comment type="caution">
    <text evidence="1">The sequence shown here is derived from an EMBL/GenBank/DDBJ whole genome shotgun (WGS) entry which is preliminary data.</text>
</comment>
<organism evidence="1 2">
    <name type="scientific">Datura stramonium</name>
    <name type="common">Jimsonweed</name>
    <name type="synonym">Common thornapple</name>
    <dbReference type="NCBI Taxonomy" id="4076"/>
    <lineage>
        <taxon>Eukaryota</taxon>
        <taxon>Viridiplantae</taxon>
        <taxon>Streptophyta</taxon>
        <taxon>Embryophyta</taxon>
        <taxon>Tracheophyta</taxon>
        <taxon>Spermatophyta</taxon>
        <taxon>Magnoliopsida</taxon>
        <taxon>eudicotyledons</taxon>
        <taxon>Gunneridae</taxon>
        <taxon>Pentapetalae</taxon>
        <taxon>asterids</taxon>
        <taxon>lamiids</taxon>
        <taxon>Solanales</taxon>
        <taxon>Solanaceae</taxon>
        <taxon>Solanoideae</taxon>
        <taxon>Datureae</taxon>
        <taxon>Datura</taxon>
    </lineage>
</organism>
<feature type="non-terminal residue" evidence="1">
    <location>
        <position position="1"/>
    </location>
</feature>